<evidence type="ECO:0000313" key="2">
    <source>
        <dbReference type="EMBL" id="BBF87631.1"/>
    </source>
</evidence>
<dbReference type="KEGG" id="amah:DLM_4057"/>
<dbReference type="InterPro" id="IPR029058">
    <property type="entry name" value="AB_hydrolase_fold"/>
</dbReference>
<organism evidence="2 3">
    <name type="scientific">Aquitalea magnusonii</name>
    <dbReference type="NCBI Taxonomy" id="332411"/>
    <lineage>
        <taxon>Bacteria</taxon>
        <taxon>Pseudomonadati</taxon>
        <taxon>Pseudomonadota</taxon>
        <taxon>Betaproteobacteria</taxon>
        <taxon>Neisseriales</taxon>
        <taxon>Chromobacteriaceae</taxon>
        <taxon>Aquitalea</taxon>
    </lineage>
</organism>
<feature type="domain" description="AB hydrolase-1" evidence="1">
    <location>
        <begin position="3"/>
        <end position="208"/>
    </location>
</feature>
<reference evidence="3" key="1">
    <citation type="journal article" date="2017" name="Biotechnol. Biofuels">
        <title>Evaluation of environmental bacterial communities as a factor affecting the growth of duckweed Lemna minor.</title>
        <authorList>
            <person name="Ishizawa H."/>
            <person name="Kuroda M."/>
            <person name="Morikawa M."/>
            <person name="Ike M."/>
        </authorList>
    </citation>
    <scope>NUCLEOTIDE SEQUENCE [LARGE SCALE GENOMIC DNA]</scope>
    <source>
        <strain evidence="3">H3</strain>
    </source>
</reference>
<dbReference type="InterPro" id="IPR000073">
    <property type="entry name" value="AB_hydrolase_1"/>
</dbReference>
<reference evidence="3" key="3">
    <citation type="journal article" date="2017" name="Plant Physiol. Biochem.">
        <title>Differential oxidative and antioxidative response of duckweed Lemna minor toward plant growth promoting/inhibiting bacteria.</title>
        <authorList>
            <person name="Ishizawa H."/>
            <person name="Kuroda M."/>
            <person name="Morikawa M."/>
            <person name="Ike M."/>
        </authorList>
    </citation>
    <scope>NUCLEOTIDE SEQUENCE [LARGE SCALE GENOMIC DNA]</scope>
    <source>
        <strain evidence="3">H3</strain>
    </source>
</reference>
<name>A0A3G9GPD2_9NEIS</name>
<dbReference type="EMBL" id="AP018823">
    <property type="protein sequence ID" value="BBF87631.1"/>
    <property type="molecule type" value="Genomic_DNA"/>
</dbReference>
<accession>A0A3G9GPD2</accession>
<sequence>MTHGTFSDKRICLGLAHYLAKRGATCWLMEWRGHGSSPPAVEQFDFETIALYDVPAVLHYLQQREKVVSLHAVTHSGGGLALLMCLLRQPQWQPLFGKLVLFACQACHAAPSPSRRLLLRSARLLSSCLGRVPGKRLGIGVQDEPFYLMSQWFDWNLAGRFVGQDGFDYLPALAHLPHPVLAVCADHDPFIAPPAACRRFFQALSGPQHRYLLAGQGGIAQGYRHGSIMLSRRAALEIWPRVANWLDLD</sequence>
<dbReference type="AlphaFoldDB" id="A0A3G9GPD2"/>
<evidence type="ECO:0000313" key="3">
    <source>
        <dbReference type="Proteomes" id="UP000198290"/>
    </source>
</evidence>
<dbReference type="Pfam" id="PF12697">
    <property type="entry name" value="Abhydrolase_6"/>
    <property type="match status" value="1"/>
</dbReference>
<dbReference type="Proteomes" id="UP000198290">
    <property type="component" value="Chromosome"/>
</dbReference>
<dbReference type="SUPFAM" id="SSF53474">
    <property type="entry name" value="alpha/beta-Hydrolases"/>
    <property type="match status" value="1"/>
</dbReference>
<protein>
    <submittedName>
        <fullName evidence="2">Esterase/lipase/thioesterase family protein</fullName>
    </submittedName>
</protein>
<gene>
    <name evidence="2" type="ORF">DLM_4057</name>
</gene>
<dbReference type="RefSeq" id="WP_145985903.1">
    <property type="nucleotide sequence ID" value="NZ_AP018823.1"/>
</dbReference>
<reference evidence="2 3" key="2">
    <citation type="journal article" date="2017" name="Genome Announc.">
        <title>Draft genome sequence of Aquitalea magnusonii strain H3, a plant growth-promoting bacterium of duckweed Lemna minor.</title>
        <authorList>
            <person name="Ishizawa H."/>
            <person name="Kuroda M."/>
            <person name="Ike M."/>
        </authorList>
    </citation>
    <scope>NUCLEOTIDE SEQUENCE [LARGE SCALE GENOMIC DNA]</scope>
    <source>
        <strain evidence="2 3">H3</strain>
    </source>
</reference>
<proteinExistence type="predicted"/>
<dbReference type="Gene3D" id="3.40.50.1820">
    <property type="entry name" value="alpha/beta hydrolase"/>
    <property type="match status" value="1"/>
</dbReference>
<dbReference type="OrthoDB" id="7813811at2"/>
<evidence type="ECO:0000259" key="1">
    <source>
        <dbReference type="Pfam" id="PF12697"/>
    </source>
</evidence>
<keyword evidence="3" id="KW-1185">Reference proteome</keyword>